<gene>
    <name evidence="1" type="ORF">GPM918_LOCUS19119</name>
    <name evidence="2" type="ORF">SRO942_LOCUS19116</name>
</gene>
<dbReference type="EMBL" id="CAJOBC010005703">
    <property type="protein sequence ID" value="CAF3873164.1"/>
    <property type="molecule type" value="Genomic_DNA"/>
</dbReference>
<organism evidence="1 3">
    <name type="scientific">Didymodactylos carnosus</name>
    <dbReference type="NCBI Taxonomy" id="1234261"/>
    <lineage>
        <taxon>Eukaryota</taxon>
        <taxon>Metazoa</taxon>
        <taxon>Spiralia</taxon>
        <taxon>Gnathifera</taxon>
        <taxon>Rotifera</taxon>
        <taxon>Eurotatoria</taxon>
        <taxon>Bdelloidea</taxon>
        <taxon>Philodinida</taxon>
        <taxon>Philodinidae</taxon>
        <taxon>Didymodactylos</taxon>
    </lineage>
</organism>
<accession>A0A814PP42</accession>
<dbReference type="AlphaFoldDB" id="A0A814PP42"/>
<sequence length="243" mass="28455">MMGCRSFNQYQTRTLNTILTIQSLSTLQLLSTRDVWVIENIADMISPIKYLTLSGNFKLDAVFLLLKQLPHLLHLNLNRVDLSFHSGSFQCLFELKCKVKLQLILCVAEYSQFELLLRHLPKLYYLKLGGSFGFYVNERSNFSNGNRWENDIFMKLPLLKQIQINLEADPYIEDDTVRFREQLRYANEYVLPSFNENEYLKSINFKAELLKVTNMYAGEGYRLQLVCLYPDIPLTKAKRLIKS</sequence>
<dbReference type="Gene3D" id="3.80.10.10">
    <property type="entry name" value="Ribonuclease Inhibitor"/>
    <property type="match status" value="1"/>
</dbReference>
<proteinExistence type="predicted"/>
<evidence type="ECO:0000313" key="1">
    <source>
        <dbReference type="EMBL" id="CAF1108653.1"/>
    </source>
</evidence>
<keyword evidence="3" id="KW-1185">Reference proteome</keyword>
<evidence type="ECO:0000313" key="2">
    <source>
        <dbReference type="EMBL" id="CAF3873164.1"/>
    </source>
</evidence>
<evidence type="ECO:0000313" key="3">
    <source>
        <dbReference type="Proteomes" id="UP000663829"/>
    </source>
</evidence>
<dbReference type="InterPro" id="IPR032675">
    <property type="entry name" value="LRR_dom_sf"/>
</dbReference>
<reference evidence="1" key="1">
    <citation type="submission" date="2021-02" db="EMBL/GenBank/DDBJ databases">
        <authorList>
            <person name="Nowell W R."/>
        </authorList>
    </citation>
    <scope>NUCLEOTIDE SEQUENCE</scope>
</reference>
<dbReference type="Proteomes" id="UP000681722">
    <property type="component" value="Unassembled WGS sequence"/>
</dbReference>
<dbReference type="Proteomes" id="UP000663829">
    <property type="component" value="Unassembled WGS sequence"/>
</dbReference>
<dbReference type="SUPFAM" id="SSF52047">
    <property type="entry name" value="RNI-like"/>
    <property type="match status" value="1"/>
</dbReference>
<protein>
    <submittedName>
        <fullName evidence="1">Uncharacterized protein</fullName>
    </submittedName>
</protein>
<comment type="caution">
    <text evidence="1">The sequence shown here is derived from an EMBL/GenBank/DDBJ whole genome shotgun (WGS) entry which is preliminary data.</text>
</comment>
<name>A0A814PP42_9BILA</name>
<dbReference type="EMBL" id="CAJNOQ010005703">
    <property type="protein sequence ID" value="CAF1108653.1"/>
    <property type="molecule type" value="Genomic_DNA"/>
</dbReference>